<sequence length="99" mass="10206">MSTASQPGGESDRIAVWEGSTVIGYVSSGTIDGVTRWHSWRDRTDTVGCGAHQDQVQAERYLLTLAGGTPAATPSSADAATSSAGSGKKPVKKVSQRGV</sequence>
<evidence type="ECO:0000313" key="2">
    <source>
        <dbReference type="EMBL" id="PRX25614.1"/>
    </source>
</evidence>
<feature type="compositionally biased region" description="Low complexity" evidence="1">
    <location>
        <begin position="68"/>
        <end position="87"/>
    </location>
</feature>
<reference evidence="2 3" key="1">
    <citation type="submission" date="2018-03" db="EMBL/GenBank/DDBJ databases">
        <title>Genomic Encyclopedia of Archaeal and Bacterial Type Strains, Phase II (KMG-II): from individual species to whole genera.</title>
        <authorList>
            <person name="Goeker M."/>
        </authorList>
    </citation>
    <scope>NUCLEOTIDE SEQUENCE [LARGE SCALE GENOMIC DNA]</scope>
    <source>
        <strain evidence="2 3">DSM 43146</strain>
    </source>
</reference>
<accession>A0A2T0KPD8</accession>
<feature type="region of interest" description="Disordered" evidence="1">
    <location>
        <begin position="68"/>
        <end position="99"/>
    </location>
</feature>
<feature type="compositionally biased region" description="Basic residues" evidence="1">
    <location>
        <begin position="89"/>
        <end position="99"/>
    </location>
</feature>
<name>A0A2T0KPD8_9ACTN</name>
<dbReference type="Proteomes" id="UP000239415">
    <property type="component" value="Unassembled WGS sequence"/>
</dbReference>
<keyword evidence="3" id="KW-1185">Reference proteome</keyword>
<evidence type="ECO:0000256" key="1">
    <source>
        <dbReference type="SAM" id="MobiDB-lite"/>
    </source>
</evidence>
<gene>
    <name evidence="2" type="ORF">CLV67_101331</name>
</gene>
<organism evidence="2 3">
    <name type="scientific">Actinoplanes italicus</name>
    <dbReference type="NCBI Taxonomy" id="113567"/>
    <lineage>
        <taxon>Bacteria</taxon>
        <taxon>Bacillati</taxon>
        <taxon>Actinomycetota</taxon>
        <taxon>Actinomycetes</taxon>
        <taxon>Micromonosporales</taxon>
        <taxon>Micromonosporaceae</taxon>
        <taxon>Actinoplanes</taxon>
    </lineage>
</organism>
<dbReference type="AlphaFoldDB" id="A0A2T0KPD8"/>
<dbReference type="EMBL" id="PVMZ01000001">
    <property type="protein sequence ID" value="PRX25614.1"/>
    <property type="molecule type" value="Genomic_DNA"/>
</dbReference>
<dbReference type="RefSeq" id="WP_106315333.1">
    <property type="nucleotide sequence ID" value="NZ_BOMO01000024.1"/>
</dbReference>
<protein>
    <submittedName>
        <fullName evidence="2">Uncharacterized protein</fullName>
    </submittedName>
</protein>
<evidence type="ECO:0000313" key="3">
    <source>
        <dbReference type="Proteomes" id="UP000239415"/>
    </source>
</evidence>
<comment type="caution">
    <text evidence="2">The sequence shown here is derived from an EMBL/GenBank/DDBJ whole genome shotgun (WGS) entry which is preliminary data.</text>
</comment>
<proteinExistence type="predicted"/>